<proteinExistence type="inferred from homology"/>
<name>A0A2Z5ZAS4_9STRA</name>
<keyword evidence="5 10" id="KW-0689">Ribosomal protein</keyword>
<dbReference type="Pfam" id="PF00673">
    <property type="entry name" value="Ribosomal_L5_C"/>
    <property type="match status" value="1"/>
</dbReference>
<reference evidence="10" key="1">
    <citation type="submission" date="2018-02" db="EMBL/GenBank/DDBJ databases">
        <title>Evolution and diversity of non-photosynthetic diatom plastid genomes.</title>
        <authorList>
            <person name="Kamikawa R."/>
            <person name="Ishii K."/>
        </authorList>
    </citation>
    <scope>NUCLEOTIDE SEQUENCE</scope>
    <source>
        <strain evidence="10">PL3-2</strain>
    </source>
</reference>
<feature type="domain" description="Large ribosomal subunit protein uL5 N-terminal" evidence="8">
    <location>
        <begin position="42"/>
        <end position="98"/>
    </location>
</feature>
<evidence type="ECO:0000259" key="9">
    <source>
        <dbReference type="Pfam" id="PF00673"/>
    </source>
</evidence>
<dbReference type="EMBL" id="AP018504">
    <property type="protein sequence ID" value="BBC77468.1"/>
    <property type="molecule type" value="Genomic_DNA"/>
</dbReference>
<comment type="subcellular location">
    <subcellularLocation>
        <location evidence="2">Plastid</location>
    </subcellularLocation>
</comment>
<dbReference type="GO" id="GO:1990904">
    <property type="term" value="C:ribonucleoprotein complex"/>
    <property type="evidence" value="ECO:0007669"/>
    <property type="project" value="UniProtKB-KW"/>
</dbReference>
<evidence type="ECO:0000256" key="2">
    <source>
        <dbReference type="ARBA" id="ARBA00004474"/>
    </source>
</evidence>
<dbReference type="InterPro" id="IPR022803">
    <property type="entry name" value="Ribosomal_uL5_dom_sf"/>
</dbReference>
<organism evidence="10">
    <name type="scientific">Nitzschia sp. PL3-2</name>
    <dbReference type="NCBI Taxonomy" id="2083271"/>
    <lineage>
        <taxon>Eukaryota</taxon>
        <taxon>Sar</taxon>
        <taxon>Stramenopiles</taxon>
        <taxon>Ochrophyta</taxon>
        <taxon>Bacillariophyta</taxon>
        <taxon>Bacillariophyceae</taxon>
        <taxon>Bacillariophycidae</taxon>
        <taxon>Bacillariales</taxon>
        <taxon>Bacillariaceae</taxon>
        <taxon>Nitzschia</taxon>
    </lineage>
</organism>
<dbReference type="GO" id="GO:0005840">
    <property type="term" value="C:ribosome"/>
    <property type="evidence" value="ECO:0007669"/>
    <property type="project" value="UniProtKB-KW"/>
</dbReference>
<dbReference type="HAMAP" id="MF_01333_B">
    <property type="entry name" value="Ribosomal_uL5_B"/>
    <property type="match status" value="1"/>
</dbReference>
<dbReference type="SUPFAM" id="SSF55282">
    <property type="entry name" value="RL5-like"/>
    <property type="match status" value="1"/>
</dbReference>
<evidence type="ECO:0000256" key="4">
    <source>
        <dbReference type="ARBA" id="ARBA00011505"/>
    </source>
</evidence>
<dbReference type="InterPro" id="IPR002132">
    <property type="entry name" value="Ribosomal_uL5"/>
</dbReference>
<dbReference type="GO" id="GO:0003735">
    <property type="term" value="F:structural constituent of ribosome"/>
    <property type="evidence" value="ECO:0007669"/>
    <property type="project" value="InterPro"/>
</dbReference>
<dbReference type="Gene3D" id="3.30.1440.10">
    <property type="match status" value="1"/>
</dbReference>
<dbReference type="InterPro" id="IPR031310">
    <property type="entry name" value="Ribosomal_uL5_N"/>
</dbReference>
<keyword evidence="10" id="KW-0934">Plastid</keyword>
<dbReference type="InterPro" id="IPR031309">
    <property type="entry name" value="Ribosomal_uL5_C"/>
</dbReference>
<evidence type="ECO:0000256" key="5">
    <source>
        <dbReference type="ARBA" id="ARBA00022980"/>
    </source>
</evidence>
<evidence type="ECO:0000313" key="10">
    <source>
        <dbReference type="EMBL" id="BBC77468.1"/>
    </source>
</evidence>
<dbReference type="PANTHER" id="PTHR11994">
    <property type="entry name" value="60S RIBOSOMAL PROTEIN L11-RELATED"/>
    <property type="match status" value="1"/>
</dbReference>
<evidence type="ECO:0000256" key="7">
    <source>
        <dbReference type="ARBA" id="ARBA00035391"/>
    </source>
</evidence>
<sequence>MLKHFYLEEIADIYNILEDIRKEYKNNIKDILISNHFLNIRNIHIIPSIKKIQINRGLGLNAQNKAILKESINEFETITGQKPIFTKTKKAISGFKTRKNMIIGLTITLRGKKMYSFLTKLILFTFSQIRNFHGLSIRSFDKAGNFTFGLKEQLIFPEIDYKNNLNIQGFTINIVLNQKLPKNKKISIYRVLNGILLFKFLRFPLKDYGYYENYLTFKEIKRFWKQKRTLKRKRWSQE</sequence>
<dbReference type="GO" id="GO:0009536">
    <property type="term" value="C:plastid"/>
    <property type="evidence" value="ECO:0007669"/>
    <property type="project" value="UniProtKB-SubCell"/>
</dbReference>
<dbReference type="AlphaFoldDB" id="A0A2Z5ZAS4"/>
<accession>A0A2Z5ZAS4</accession>
<comment type="similarity">
    <text evidence="3">Belongs to the universal ribosomal protein uL5 family.</text>
</comment>
<comment type="function">
    <text evidence="1">Binds 5S rRNA, forms part of the central protuberance of the 50S subunit.</text>
</comment>
<dbReference type="InterPro" id="IPR020930">
    <property type="entry name" value="Ribosomal_uL5_bac-type"/>
</dbReference>
<evidence type="ECO:0000256" key="6">
    <source>
        <dbReference type="ARBA" id="ARBA00023274"/>
    </source>
</evidence>
<dbReference type="Pfam" id="PF00281">
    <property type="entry name" value="Ribosomal_L5"/>
    <property type="match status" value="1"/>
</dbReference>
<dbReference type="GO" id="GO:0006412">
    <property type="term" value="P:translation"/>
    <property type="evidence" value="ECO:0007669"/>
    <property type="project" value="InterPro"/>
</dbReference>
<evidence type="ECO:0000256" key="3">
    <source>
        <dbReference type="ARBA" id="ARBA00008553"/>
    </source>
</evidence>
<evidence type="ECO:0000256" key="1">
    <source>
        <dbReference type="ARBA" id="ARBA00003898"/>
    </source>
</evidence>
<protein>
    <recommendedName>
        <fullName evidence="7">50S ribosomal protein L5, chloroplastic</fullName>
    </recommendedName>
</protein>
<comment type="subunit">
    <text evidence="4">Part of the 50S ribosomal subunit; contacts the 5S rRNA.</text>
</comment>
<geneLocation type="plastid" evidence="10"/>
<feature type="domain" description="Large ribosomal subunit protein uL5 C-terminal" evidence="9">
    <location>
        <begin position="103"/>
        <end position="184"/>
    </location>
</feature>
<keyword evidence="6" id="KW-0687">Ribonucleoprotein</keyword>
<gene>
    <name evidence="10" type="primary">rpl5</name>
</gene>
<evidence type="ECO:0000259" key="8">
    <source>
        <dbReference type="Pfam" id="PF00281"/>
    </source>
</evidence>